<reference evidence="1" key="1">
    <citation type="journal article" date="2011" name="PLoS Biol.">
        <title>Gene gain and loss during evolution of obligate parasitism in the white rust pathogen of Arabidopsis thaliana.</title>
        <authorList>
            <person name="Kemen E."/>
            <person name="Gardiner A."/>
            <person name="Schultz-Larsen T."/>
            <person name="Kemen A.C."/>
            <person name="Balmuth A.L."/>
            <person name="Robert-Seilaniantz A."/>
            <person name="Bailey K."/>
            <person name="Holub E."/>
            <person name="Studholme D.J."/>
            <person name="Maclean D."/>
            <person name="Jones J.D."/>
        </authorList>
    </citation>
    <scope>NUCLEOTIDE SEQUENCE</scope>
</reference>
<sequence>MAFCCPSVEIAHAFFTCYERESVKPLVVSQSLGKRIYKLNENPALVELNNARYDLLHDFVADPCKYDTSSSVLPLHYPLCRAQLTQDEDRMPTIMRFSKYQVIQPEHADEEFTLHLNVPVQNGEHLRLMTVDAQTIPEQIVSGFEEMMHVGAHRLNRNDIVGCMMSVSSNYARLMNGTIKPIAKAVGKHFRSAAILGTSSDGQQGLSLCGGEAIHANGMITAVLFTNIKKSSQE</sequence>
<gene>
    <name evidence="1" type="primary">AlNc14C168G7933</name>
    <name evidence="1" type="ORF">ALNC14_089330</name>
</gene>
<dbReference type="AlphaFoldDB" id="F0WNA1"/>
<protein>
    <submittedName>
        <fullName evidence="1">Uncharacterized protein AlNc14C168G7933</fullName>
    </submittedName>
</protein>
<accession>F0WNA1</accession>
<organism evidence="1">
    <name type="scientific">Albugo laibachii Nc14</name>
    <dbReference type="NCBI Taxonomy" id="890382"/>
    <lineage>
        <taxon>Eukaryota</taxon>
        <taxon>Sar</taxon>
        <taxon>Stramenopiles</taxon>
        <taxon>Oomycota</taxon>
        <taxon>Peronosporomycetes</taxon>
        <taxon>Albuginales</taxon>
        <taxon>Albuginaceae</taxon>
        <taxon>Albugo</taxon>
    </lineage>
</organism>
<evidence type="ECO:0000313" key="1">
    <source>
        <dbReference type="EMBL" id="CCA22790.1"/>
    </source>
</evidence>
<name>F0WNA1_9STRA</name>
<proteinExistence type="predicted"/>
<dbReference type="EMBL" id="FR824213">
    <property type="protein sequence ID" value="CCA22790.1"/>
    <property type="molecule type" value="Genomic_DNA"/>
</dbReference>
<dbReference type="HOGENOM" id="CLU_1186817_0_0_1"/>
<reference evidence="1" key="2">
    <citation type="submission" date="2011-02" db="EMBL/GenBank/DDBJ databases">
        <authorList>
            <person name="MacLean D."/>
        </authorList>
    </citation>
    <scope>NUCLEOTIDE SEQUENCE</scope>
</reference>